<dbReference type="RefSeq" id="XP_028478083.1">
    <property type="nucleotide sequence ID" value="XM_028621631.1"/>
</dbReference>
<name>A0A427Y0W6_9TREE</name>
<dbReference type="AlphaFoldDB" id="A0A427Y0W6"/>
<protein>
    <recommendedName>
        <fullName evidence="2">GST N-terminal domain-containing protein</fullName>
    </recommendedName>
</protein>
<dbReference type="InterPro" id="IPR004045">
    <property type="entry name" value="Glutathione_S-Trfase_N"/>
</dbReference>
<evidence type="ECO:0000259" key="2">
    <source>
        <dbReference type="PROSITE" id="PS50404"/>
    </source>
</evidence>
<dbReference type="STRING" id="105984.A0A427Y0W6"/>
<gene>
    <name evidence="3" type="ORF">EHS24_006159</name>
</gene>
<dbReference type="CDD" id="cd03046">
    <property type="entry name" value="GST_N_GTT1_like"/>
    <property type="match status" value="1"/>
</dbReference>
<keyword evidence="4" id="KW-1185">Reference proteome</keyword>
<dbReference type="OrthoDB" id="2098326at2759"/>
<dbReference type="Pfam" id="PF13417">
    <property type="entry name" value="GST_N_3"/>
    <property type="match status" value="1"/>
</dbReference>
<dbReference type="PANTHER" id="PTHR44051">
    <property type="entry name" value="GLUTATHIONE S-TRANSFERASE-RELATED"/>
    <property type="match status" value="1"/>
</dbReference>
<dbReference type="EMBL" id="RSCE01000003">
    <property type="protein sequence ID" value="RSH84635.1"/>
    <property type="molecule type" value="Genomic_DNA"/>
</dbReference>
<dbReference type="InterPro" id="IPR036249">
    <property type="entry name" value="Thioredoxin-like_sf"/>
</dbReference>
<accession>A0A427Y0W6</accession>
<dbReference type="GeneID" id="39590702"/>
<comment type="similarity">
    <text evidence="1">Belongs to the GST superfamily.</text>
</comment>
<dbReference type="Gene3D" id="1.20.1050.10">
    <property type="match status" value="1"/>
</dbReference>
<dbReference type="SUPFAM" id="SSF52833">
    <property type="entry name" value="Thioredoxin-like"/>
    <property type="match status" value="1"/>
</dbReference>
<sequence>MAPKITLHFIPIPGSRADRLFWILEELGLEYNVQAHLQQGPTSPSFKEVSVLGKTPALEVDGRILTETGFIVQYLLKNFPKAGLEATPSDDSVHWSFFSEGTLMLHLQPGRVLGFAAGALPKKPGVSAEEGKGMAALYNWFSSVWVGKNVPLQLQCVEDFLAQNPNFSGSELIGSGDIMMGYPLNYLATGTIMGEYSVGPATRKWVAGIRARPAWQRAMERQDKERQVQSKPKM</sequence>
<dbReference type="PROSITE" id="PS50404">
    <property type="entry name" value="GST_NTER"/>
    <property type="match status" value="1"/>
</dbReference>
<dbReference type="PANTHER" id="PTHR44051:SF9">
    <property type="entry name" value="GLUTATHIONE S-TRANSFERASE 1"/>
    <property type="match status" value="1"/>
</dbReference>
<evidence type="ECO:0000256" key="1">
    <source>
        <dbReference type="ARBA" id="ARBA00007409"/>
    </source>
</evidence>
<proteinExistence type="inferred from homology"/>
<organism evidence="3 4">
    <name type="scientific">Apiotrichum porosum</name>
    <dbReference type="NCBI Taxonomy" id="105984"/>
    <lineage>
        <taxon>Eukaryota</taxon>
        <taxon>Fungi</taxon>
        <taxon>Dikarya</taxon>
        <taxon>Basidiomycota</taxon>
        <taxon>Agaricomycotina</taxon>
        <taxon>Tremellomycetes</taxon>
        <taxon>Trichosporonales</taxon>
        <taxon>Trichosporonaceae</taxon>
        <taxon>Apiotrichum</taxon>
    </lineage>
</organism>
<dbReference type="InterPro" id="IPR036282">
    <property type="entry name" value="Glutathione-S-Trfase_C_sf"/>
</dbReference>
<dbReference type="SUPFAM" id="SSF47616">
    <property type="entry name" value="GST C-terminal domain-like"/>
    <property type="match status" value="1"/>
</dbReference>
<comment type="caution">
    <text evidence="3">The sequence shown here is derived from an EMBL/GenBank/DDBJ whole genome shotgun (WGS) entry which is preliminary data.</text>
</comment>
<dbReference type="Gene3D" id="3.40.30.10">
    <property type="entry name" value="Glutaredoxin"/>
    <property type="match status" value="1"/>
</dbReference>
<reference evidence="3 4" key="1">
    <citation type="submission" date="2018-11" db="EMBL/GenBank/DDBJ databases">
        <title>Genome sequence of Apiotrichum porosum DSM 27194.</title>
        <authorList>
            <person name="Aliyu H."/>
            <person name="Gorte O."/>
            <person name="Ochsenreither K."/>
        </authorList>
    </citation>
    <scope>NUCLEOTIDE SEQUENCE [LARGE SCALE GENOMIC DNA]</scope>
    <source>
        <strain evidence="3 4">DSM 27194</strain>
    </source>
</reference>
<evidence type="ECO:0000313" key="4">
    <source>
        <dbReference type="Proteomes" id="UP000279236"/>
    </source>
</evidence>
<feature type="domain" description="GST N-terminal" evidence="2">
    <location>
        <begin position="3"/>
        <end position="83"/>
    </location>
</feature>
<evidence type="ECO:0000313" key="3">
    <source>
        <dbReference type="EMBL" id="RSH84635.1"/>
    </source>
</evidence>
<dbReference type="Proteomes" id="UP000279236">
    <property type="component" value="Unassembled WGS sequence"/>
</dbReference>